<evidence type="ECO:0000256" key="9">
    <source>
        <dbReference type="ARBA" id="ARBA00022824"/>
    </source>
</evidence>
<dbReference type="GO" id="GO:0005739">
    <property type="term" value="C:mitochondrion"/>
    <property type="evidence" value="ECO:0007669"/>
    <property type="project" value="UniProtKB-SubCell"/>
</dbReference>
<comment type="function">
    <text evidence="13">Exerts an anti-apoptotic effect in the immune system and is involved in responses to infections.</text>
</comment>
<dbReference type="GO" id="GO:0005829">
    <property type="term" value="C:cytosol"/>
    <property type="evidence" value="ECO:0007669"/>
    <property type="project" value="UniProtKB-SubCell"/>
</dbReference>
<sequence length="637" mass="64160">MDPGLTIVLLGKTGAGKSASGNTILGRPEFRSKMSFRSVTTEISERTGSMFGKEISVVDTPGLLDSEFTEKIGDFCQDLLRSSRRCLFLVTLRVGRFTKEDQEALTTAMDVLGGRGLKKSYLLFTGGDELEDESLEDFIFAEGDEGQLPNVVQMFDGRYHLFDNKSDDEEQVRNLLLKSGHLKTEDQPDPPAGVSKERRIVMLGLPGAGKSSSGNTILRSEKFQSAADFDSVTQRTTSASATVEGCKVTVVDTPGFTDKHLTPKELYLQIMRSLVEASPGVHAFVIVVRVDKISSADIKLFELLPKLFKGDALKHSMVLFTHGDDLKEGESIESLILSNSHVSKLVSMCGGRYCVFDNKTKRSREQVRTFLSKIDEMVSANGGQHYTDQMLRMAETFLREETLLSRALGYVGDIKERAWKKLIHYIPNKKAAVVLVVAVVVVVVVVAVAVLATGPVGATGAAVAAGAAGAEAAVGATGAAAAAAAAAGAAAAEAAVGAAAAAAAAAAGATGAAAAAGATGAAAAAAAGATGAAAAAAGATGAAAAAGATGAAAAAAGATGAAAAAAAAGATGAAAATVAAAAAAAAVGAEAAVGATVAAAVGAEAAVGATVAAAVGAAVGAVVGATKVYRNGKQKKQ</sequence>
<keyword evidence="10" id="KW-0333">Golgi apparatus</keyword>
<dbReference type="InterPro" id="IPR045058">
    <property type="entry name" value="GIMA/IAN/Toc"/>
</dbReference>
<evidence type="ECO:0000256" key="15">
    <source>
        <dbReference type="ARBA" id="ARBA00077278"/>
    </source>
</evidence>
<evidence type="ECO:0000256" key="12">
    <source>
        <dbReference type="ARBA" id="ARBA00023134"/>
    </source>
</evidence>
<dbReference type="Pfam" id="PF04548">
    <property type="entry name" value="AIG1"/>
    <property type="match status" value="2"/>
</dbReference>
<evidence type="ECO:0000256" key="3">
    <source>
        <dbReference type="ARBA" id="ARBA00004514"/>
    </source>
</evidence>
<protein>
    <recommendedName>
        <fullName evidence="14">GTPase IMAP family member 8</fullName>
    </recommendedName>
    <alternativeName>
        <fullName evidence="15">Immune-associated nucleotide-binding protein 9</fullName>
    </alternativeName>
</protein>
<evidence type="ECO:0000256" key="6">
    <source>
        <dbReference type="ARBA" id="ARBA00022490"/>
    </source>
</evidence>
<evidence type="ECO:0000256" key="16">
    <source>
        <dbReference type="SAM" id="Phobius"/>
    </source>
</evidence>
<feature type="domain" description="AIG1-type G" evidence="17">
    <location>
        <begin position="195"/>
        <end position="395"/>
    </location>
</feature>
<keyword evidence="8" id="KW-0547">Nucleotide-binding</keyword>
<evidence type="ECO:0000256" key="13">
    <source>
        <dbReference type="ARBA" id="ARBA00056809"/>
    </source>
</evidence>
<dbReference type="EMBL" id="JASDAP010000157">
    <property type="protein sequence ID" value="KAK1875186.1"/>
    <property type="molecule type" value="Genomic_DNA"/>
</dbReference>
<gene>
    <name evidence="18" type="ORF">KUDE01_015619</name>
</gene>
<dbReference type="PROSITE" id="PS51720">
    <property type="entry name" value="G_AIG1"/>
    <property type="match status" value="2"/>
</dbReference>
<evidence type="ECO:0000313" key="18">
    <source>
        <dbReference type="EMBL" id="KAK1875186.1"/>
    </source>
</evidence>
<keyword evidence="11" id="KW-0496">Mitochondrion</keyword>
<feature type="domain" description="AIG1-type G" evidence="17">
    <location>
        <begin position="2"/>
        <end position="193"/>
    </location>
</feature>
<dbReference type="PANTHER" id="PTHR10903">
    <property type="entry name" value="GTPASE, IMAP FAMILY MEMBER-RELATED"/>
    <property type="match status" value="1"/>
</dbReference>
<dbReference type="Proteomes" id="UP001228049">
    <property type="component" value="Unassembled WGS sequence"/>
</dbReference>
<evidence type="ECO:0000259" key="17">
    <source>
        <dbReference type="PROSITE" id="PS51720"/>
    </source>
</evidence>
<accession>A0AAD9B238</accession>
<keyword evidence="12" id="KW-0342">GTP-binding</keyword>
<feature type="transmembrane region" description="Helical" evidence="16">
    <location>
        <begin position="431"/>
        <end position="452"/>
    </location>
</feature>
<evidence type="ECO:0000256" key="14">
    <source>
        <dbReference type="ARBA" id="ARBA00073539"/>
    </source>
</evidence>
<evidence type="ECO:0000256" key="7">
    <source>
        <dbReference type="ARBA" id="ARBA00022737"/>
    </source>
</evidence>
<evidence type="ECO:0000256" key="11">
    <source>
        <dbReference type="ARBA" id="ARBA00023128"/>
    </source>
</evidence>
<dbReference type="Gene3D" id="3.40.50.300">
    <property type="entry name" value="P-loop containing nucleotide triphosphate hydrolases"/>
    <property type="match status" value="2"/>
</dbReference>
<comment type="subcellular location">
    <subcellularLocation>
        <location evidence="3">Cytoplasm</location>
        <location evidence="3">Cytosol</location>
    </subcellularLocation>
    <subcellularLocation>
        <location evidence="2">Endoplasmic reticulum</location>
    </subcellularLocation>
    <subcellularLocation>
        <location evidence="4">Golgi apparatus</location>
    </subcellularLocation>
    <subcellularLocation>
        <location evidence="1">Mitochondrion</location>
    </subcellularLocation>
</comment>
<dbReference type="InterPro" id="IPR006703">
    <property type="entry name" value="G_AIG1"/>
</dbReference>
<keyword evidence="16" id="KW-0812">Transmembrane</keyword>
<dbReference type="GO" id="GO:0005794">
    <property type="term" value="C:Golgi apparatus"/>
    <property type="evidence" value="ECO:0007669"/>
    <property type="project" value="UniProtKB-SubCell"/>
</dbReference>
<evidence type="ECO:0000256" key="2">
    <source>
        <dbReference type="ARBA" id="ARBA00004240"/>
    </source>
</evidence>
<organism evidence="18 19">
    <name type="scientific">Dissostichus eleginoides</name>
    <name type="common">Patagonian toothfish</name>
    <name type="synonym">Dissostichus amissus</name>
    <dbReference type="NCBI Taxonomy" id="100907"/>
    <lineage>
        <taxon>Eukaryota</taxon>
        <taxon>Metazoa</taxon>
        <taxon>Chordata</taxon>
        <taxon>Craniata</taxon>
        <taxon>Vertebrata</taxon>
        <taxon>Euteleostomi</taxon>
        <taxon>Actinopterygii</taxon>
        <taxon>Neopterygii</taxon>
        <taxon>Teleostei</taxon>
        <taxon>Neoteleostei</taxon>
        <taxon>Acanthomorphata</taxon>
        <taxon>Eupercaria</taxon>
        <taxon>Perciformes</taxon>
        <taxon>Notothenioidei</taxon>
        <taxon>Nototheniidae</taxon>
        <taxon>Dissostichus</taxon>
    </lineage>
</organism>
<evidence type="ECO:0000256" key="5">
    <source>
        <dbReference type="ARBA" id="ARBA00008535"/>
    </source>
</evidence>
<keyword evidence="9" id="KW-0256">Endoplasmic reticulum</keyword>
<evidence type="ECO:0000256" key="10">
    <source>
        <dbReference type="ARBA" id="ARBA00023034"/>
    </source>
</evidence>
<dbReference type="GO" id="GO:0005783">
    <property type="term" value="C:endoplasmic reticulum"/>
    <property type="evidence" value="ECO:0007669"/>
    <property type="project" value="UniProtKB-SubCell"/>
</dbReference>
<keyword evidence="19" id="KW-1185">Reference proteome</keyword>
<dbReference type="AlphaFoldDB" id="A0AAD9B238"/>
<evidence type="ECO:0000313" key="19">
    <source>
        <dbReference type="Proteomes" id="UP001228049"/>
    </source>
</evidence>
<dbReference type="SUPFAM" id="SSF52540">
    <property type="entry name" value="P-loop containing nucleoside triphosphate hydrolases"/>
    <property type="match status" value="2"/>
</dbReference>
<comment type="similarity">
    <text evidence="5">Belongs to the TRAFAC class TrmE-Era-EngA-EngB-Septin-like GTPase superfamily. AIG1/Toc34/Toc159-like paraseptin GTPase family. IAN subfamily.</text>
</comment>
<evidence type="ECO:0000256" key="4">
    <source>
        <dbReference type="ARBA" id="ARBA00004555"/>
    </source>
</evidence>
<keyword evidence="16" id="KW-1133">Transmembrane helix</keyword>
<dbReference type="InterPro" id="IPR027417">
    <property type="entry name" value="P-loop_NTPase"/>
</dbReference>
<keyword evidence="16" id="KW-0472">Membrane</keyword>
<reference evidence="18" key="1">
    <citation type="submission" date="2023-04" db="EMBL/GenBank/DDBJ databases">
        <title>Chromosome-level genome of Chaenocephalus aceratus.</title>
        <authorList>
            <person name="Park H."/>
        </authorList>
    </citation>
    <scope>NUCLEOTIDE SEQUENCE</scope>
    <source>
        <strain evidence="18">DE</strain>
        <tissue evidence="18">Muscle</tissue>
    </source>
</reference>
<dbReference type="GO" id="GO:0005525">
    <property type="term" value="F:GTP binding"/>
    <property type="evidence" value="ECO:0007669"/>
    <property type="project" value="UniProtKB-KW"/>
</dbReference>
<dbReference type="FunFam" id="3.40.50.300:FF:000536">
    <property type="entry name" value="GTPase IMAP family member 8"/>
    <property type="match status" value="1"/>
</dbReference>
<proteinExistence type="inferred from homology"/>
<name>A0AAD9B238_DISEL</name>
<evidence type="ECO:0000256" key="1">
    <source>
        <dbReference type="ARBA" id="ARBA00004173"/>
    </source>
</evidence>
<dbReference type="PANTHER" id="PTHR10903:SF186">
    <property type="entry name" value="GTPASE IMAP FAMILY MEMBER 4-LIKE-RELATED"/>
    <property type="match status" value="1"/>
</dbReference>
<keyword evidence="6" id="KW-0963">Cytoplasm</keyword>
<comment type="caution">
    <text evidence="18">The sequence shown here is derived from an EMBL/GenBank/DDBJ whole genome shotgun (WGS) entry which is preliminary data.</text>
</comment>
<keyword evidence="7" id="KW-0677">Repeat</keyword>
<evidence type="ECO:0000256" key="8">
    <source>
        <dbReference type="ARBA" id="ARBA00022741"/>
    </source>
</evidence>